<dbReference type="EMBL" id="UYRT01002599">
    <property type="protein sequence ID" value="VDK31227.1"/>
    <property type="molecule type" value="Genomic_DNA"/>
</dbReference>
<proteinExistence type="predicted"/>
<dbReference type="SMART" id="SM00332">
    <property type="entry name" value="PP2Cc"/>
    <property type="match status" value="1"/>
</dbReference>
<reference evidence="2 3" key="2">
    <citation type="submission" date="2018-11" db="EMBL/GenBank/DDBJ databases">
        <authorList>
            <consortium name="Pathogen Informatics"/>
        </authorList>
    </citation>
    <scope>NUCLEOTIDE SEQUENCE [LARGE SCALE GENOMIC DNA]</scope>
</reference>
<reference evidence="4" key="1">
    <citation type="submission" date="2016-06" db="UniProtKB">
        <authorList>
            <consortium name="WormBaseParasite"/>
        </authorList>
    </citation>
    <scope>IDENTIFICATION</scope>
</reference>
<dbReference type="Gene3D" id="3.60.40.10">
    <property type="entry name" value="PPM-type phosphatase domain"/>
    <property type="match status" value="1"/>
</dbReference>
<dbReference type="Proteomes" id="UP000271098">
    <property type="component" value="Unassembled WGS sequence"/>
</dbReference>
<organism evidence="4">
    <name type="scientific">Gongylonema pulchrum</name>
    <dbReference type="NCBI Taxonomy" id="637853"/>
    <lineage>
        <taxon>Eukaryota</taxon>
        <taxon>Metazoa</taxon>
        <taxon>Ecdysozoa</taxon>
        <taxon>Nematoda</taxon>
        <taxon>Chromadorea</taxon>
        <taxon>Rhabditida</taxon>
        <taxon>Spirurina</taxon>
        <taxon>Spiruromorpha</taxon>
        <taxon>Spiruroidea</taxon>
        <taxon>Gongylonematidae</taxon>
        <taxon>Gongylonema</taxon>
    </lineage>
</organism>
<protein>
    <submittedName>
        <fullName evidence="4">PPM-type phosphatase domain-containing protein</fullName>
    </submittedName>
</protein>
<dbReference type="PANTHER" id="PTHR13832:SF741">
    <property type="entry name" value="PROTEIN PHOSPHATASE FEM-2"/>
    <property type="match status" value="1"/>
</dbReference>
<accession>A0A183CZM7</accession>
<evidence type="ECO:0000313" key="2">
    <source>
        <dbReference type="EMBL" id="VDK31227.1"/>
    </source>
</evidence>
<dbReference type="GO" id="GO:0004722">
    <property type="term" value="F:protein serine/threonine phosphatase activity"/>
    <property type="evidence" value="ECO:0007669"/>
    <property type="project" value="InterPro"/>
</dbReference>
<evidence type="ECO:0000259" key="1">
    <source>
        <dbReference type="PROSITE" id="PS51746"/>
    </source>
</evidence>
<feature type="domain" description="PPM-type phosphatase" evidence="1">
    <location>
        <begin position="149"/>
        <end position="301"/>
    </location>
</feature>
<sequence>MDDGASPAAQQQPQQQQTDEATTLISLAQNYLHSSQTNGTESANIRFRPPFLQTPKHDARGDAVALIVEHLIQRQFPQWAAYVVAYSLVDLYASELQTADVPFDENDYDAIDATVWCPKVIVRLQSYLTKLAASSIPLPEYQPDPDQLLYSYCAQRNRRAKMEDRSDRSRNQDSFFAVFDGHNGVDCANYASSHFARCLIDNPEYATGSIEDVMKRAFSTLDKRLTVRCKREHIKSGTTAACAFLRARRHLCVGWCGDSAVAVLRKDAVRTLSSAHSPMVEVRSPHCFVSQQLKFIKILTK</sequence>
<dbReference type="InterPro" id="IPR001932">
    <property type="entry name" value="PPM-type_phosphatase-like_dom"/>
</dbReference>
<dbReference type="AlphaFoldDB" id="A0A183CZM7"/>
<dbReference type="InterPro" id="IPR036457">
    <property type="entry name" value="PPM-type-like_dom_sf"/>
</dbReference>
<evidence type="ECO:0000313" key="3">
    <source>
        <dbReference type="Proteomes" id="UP000271098"/>
    </source>
</evidence>
<gene>
    <name evidence="2" type="ORF">GPUH_LOCUS1918</name>
</gene>
<keyword evidence="3" id="KW-1185">Reference proteome</keyword>
<dbReference type="PANTHER" id="PTHR13832">
    <property type="entry name" value="PROTEIN PHOSPHATASE 2C"/>
    <property type="match status" value="1"/>
</dbReference>
<dbReference type="OrthoDB" id="10264738at2759"/>
<dbReference type="SUPFAM" id="SSF81606">
    <property type="entry name" value="PP2C-like"/>
    <property type="match status" value="1"/>
</dbReference>
<dbReference type="Gene3D" id="1.10.1740.220">
    <property type="match status" value="1"/>
</dbReference>
<dbReference type="CDD" id="cd00143">
    <property type="entry name" value="PP2Cc"/>
    <property type="match status" value="1"/>
</dbReference>
<dbReference type="PROSITE" id="PS51746">
    <property type="entry name" value="PPM_2"/>
    <property type="match status" value="1"/>
</dbReference>
<dbReference type="Pfam" id="PF00481">
    <property type="entry name" value="PP2C"/>
    <property type="match status" value="1"/>
</dbReference>
<name>A0A183CZM7_9BILA</name>
<evidence type="ECO:0000313" key="4">
    <source>
        <dbReference type="WBParaSite" id="GPUH_0000192301-mRNA-1"/>
    </source>
</evidence>
<dbReference type="WBParaSite" id="GPUH_0000192301-mRNA-1">
    <property type="protein sequence ID" value="GPUH_0000192301-mRNA-1"/>
    <property type="gene ID" value="GPUH_0000192301"/>
</dbReference>
<dbReference type="InterPro" id="IPR015655">
    <property type="entry name" value="PP2C"/>
</dbReference>